<sequence length="115" mass="13055">MITQLLKPEAIEIMNTFTPTLKCGAKSPIKSQQCLFRGRIATGNEDAETCFAEWPWHVALLEKQRHKCSKPNLSDYDRYRLRCHIVHPVDLYRYICGGSLISANHVITAAHCVKG</sequence>
<keyword evidence="3" id="KW-1185">Reference proteome</keyword>
<dbReference type="InterPro" id="IPR043504">
    <property type="entry name" value="Peptidase_S1_PA_chymotrypsin"/>
</dbReference>
<dbReference type="Gene3D" id="2.40.10.10">
    <property type="entry name" value="Trypsin-like serine proteases"/>
    <property type="match status" value="1"/>
</dbReference>
<name>A0AAV2RTZ7_MEGNR</name>
<dbReference type="GO" id="GO:0004252">
    <property type="term" value="F:serine-type endopeptidase activity"/>
    <property type="evidence" value="ECO:0007669"/>
    <property type="project" value="InterPro"/>
</dbReference>
<dbReference type="InterPro" id="IPR001254">
    <property type="entry name" value="Trypsin_dom"/>
</dbReference>
<proteinExistence type="predicted"/>
<evidence type="ECO:0000259" key="1">
    <source>
        <dbReference type="Pfam" id="PF00089"/>
    </source>
</evidence>
<feature type="domain" description="Peptidase S1" evidence="1">
    <location>
        <begin position="93"/>
        <end position="115"/>
    </location>
</feature>
<dbReference type="Proteomes" id="UP001497623">
    <property type="component" value="Unassembled WGS sequence"/>
</dbReference>
<accession>A0AAV2RTZ7</accession>
<dbReference type="EMBL" id="CAXKWB010029982">
    <property type="protein sequence ID" value="CAL4136866.1"/>
    <property type="molecule type" value="Genomic_DNA"/>
</dbReference>
<evidence type="ECO:0000313" key="3">
    <source>
        <dbReference type="Proteomes" id="UP001497623"/>
    </source>
</evidence>
<organism evidence="2 3">
    <name type="scientific">Meganyctiphanes norvegica</name>
    <name type="common">Northern krill</name>
    <name type="synonym">Thysanopoda norvegica</name>
    <dbReference type="NCBI Taxonomy" id="48144"/>
    <lineage>
        <taxon>Eukaryota</taxon>
        <taxon>Metazoa</taxon>
        <taxon>Ecdysozoa</taxon>
        <taxon>Arthropoda</taxon>
        <taxon>Crustacea</taxon>
        <taxon>Multicrustacea</taxon>
        <taxon>Malacostraca</taxon>
        <taxon>Eumalacostraca</taxon>
        <taxon>Eucarida</taxon>
        <taxon>Euphausiacea</taxon>
        <taxon>Euphausiidae</taxon>
        <taxon>Meganyctiphanes</taxon>
    </lineage>
</organism>
<reference evidence="2 3" key="1">
    <citation type="submission" date="2024-05" db="EMBL/GenBank/DDBJ databases">
        <authorList>
            <person name="Wallberg A."/>
        </authorList>
    </citation>
    <scope>NUCLEOTIDE SEQUENCE [LARGE SCALE GENOMIC DNA]</scope>
</reference>
<feature type="non-terminal residue" evidence="2">
    <location>
        <position position="115"/>
    </location>
</feature>
<dbReference type="GO" id="GO:0006508">
    <property type="term" value="P:proteolysis"/>
    <property type="evidence" value="ECO:0007669"/>
    <property type="project" value="InterPro"/>
</dbReference>
<gene>
    <name evidence="2" type="ORF">MNOR_LOCUS27883</name>
</gene>
<dbReference type="AlphaFoldDB" id="A0AAV2RTZ7"/>
<dbReference type="InterPro" id="IPR018114">
    <property type="entry name" value="TRYPSIN_HIS"/>
</dbReference>
<dbReference type="InterPro" id="IPR009003">
    <property type="entry name" value="Peptidase_S1_PA"/>
</dbReference>
<comment type="caution">
    <text evidence="2">The sequence shown here is derived from an EMBL/GenBank/DDBJ whole genome shotgun (WGS) entry which is preliminary data.</text>
</comment>
<dbReference type="SUPFAM" id="SSF50494">
    <property type="entry name" value="Trypsin-like serine proteases"/>
    <property type="match status" value="1"/>
</dbReference>
<dbReference type="PANTHER" id="PTHR24258:SF116">
    <property type="entry name" value="FI16631P1-RELATED"/>
    <property type="match status" value="1"/>
</dbReference>
<dbReference type="Pfam" id="PF00089">
    <property type="entry name" value="Trypsin"/>
    <property type="match status" value="1"/>
</dbReference>
<dbReference type="PROSITE" id="PS00134">
    <property type="entry name" value="TRYPSIN_HIS"/>
    <property type="match status" value="1"/>
</dbReference>
<dbReference type="PANTHER" id="PTHR24258">
    <property type="entry name" value="SERINE PROTEASE-RELATED"/>
    <property type="match status" value="1"/>
</dbReference>
<evidence type="ECO:0000313" key="2">
    <source>
        <dbReference type="EMBL" id="CAL4136866.1"/>
    </source>
</evidence>
<protein>
    <recommendedName>
        <fullName evidence="1">Peptidase S1 domain-containing protein</fullName>
    </recommendedName>
</protein>